<evidence type="ECO:0000313" key="2">
    <source>
        <dbReference type="EMBL" id="GEX24964.1"/>
    </source>
</evidence>
<name>A0A699H4Q3_TANCI</name>
<protein>
    <submittedName>
        <fullName evidence="2">Replication protein A 70 kDa DNA-binding subunit B</fullName>
    </submittedName>
</protein>
<feature type="compositionally biased region" description="Basic and acidic residues" evidence="1">
    <location>
        <begin position="1"/>
        <end position="11"/>
    </location>
</feature>
<organism evidence="2">
    <name type="scientific">Tanacetum cinerariifolium</name>
    <name type="common">Dalmatian daisy</name>
    <name type="synonym">Chrysanthemum cinerariifolium</name>
    <dbReference type="NCBI Taxonomy" id="118510"/>
    <lineage>
        <taxon>Eukaryota</taxon>
        <taxon>Viridiplantae</taxon>
        <taxon>Streptophyta</taxon>
        <taxon>Embryophyta</taxon>
        <taxon>Tracheophyta</taxon>
        <taxon>Spermatophyta</taxon>
        <taxon>Magnoliopsida</taxon>
        <taxon>eudicotyledons</taxon>
        <taxon>Gunneridae</taxon>
        <taxon>Pentapetalae</taxon>
        <taxon>asterids</taxon>
        <taxon>campanulids</taxon>
        <taxon>Asterales</taxon>
        <taxon>Asteraceae</taxon>
        <taxon>Asteroideae</taxon>
        <taxon>Anthemideae</taxon>
        <taxon>Anthemidinae</taxon>
        <taxon>Tanacetum</taxon>
    </lineage>
</organism>
<dbReference type="GO" id="GO:0003677">
    <property type="term" value="F:DNA binding"/>
    <property type="evidence" value="ECO:0007669"/>
    <property type="project" value="UniProtKB-KW"/>
</dbReference>
<gene>
    <name evidence="2" type="ORF">Tci_296939</name>
</gene>
<proteinExistence type="predicted"/>
<reference evidence="2" key="1">
    <citation type="journal article" date="2019" name="Sci. Rep.">
        <title>Draft genome of Tanacetum cinerariifolium, the natural source of mosquito coil.</title>
        <authorList>
            <person name="Yamashiro T."/>
            <person name="Shiraishi A."/>
            <person name="Satake H."/>
            <person name="Nakayama K."/>
        </authorList>
    </citation>
    <scope>NUCLEOTIDE SEQUENCE</scope>
</reference>
<keyword evidence="2" id="KW-0238">DNA-binding</keyword>
<feature type="region of interest" description="Disordered" evidence="1">
    <location>
        <begin position="1"/>
        <end position="27"/>
    </location>
</feature>
<dbReference type="EMBL" id="BKCJ010097537">
    <property type="protein sequence ID" value="GEX24964.1"/>
    <property type="molecule type" value="Genomic_DNA"/>
</dbReference>
<evidence type="ECO:0000256" key="1">
    <source>
        <dbReference type="SAM" id="MobiDB-lite"/>
    </source>
</evidence>
<comment type="caution">
    <text evidence="2">The sequence shown here is derived from an EMBL/GenBank/DDBJ whole genome shotgun (WGS) entry which is preliminary data.</text>
</comment>
<sequence length="104" mass="11782">MAHGTRGEQMDRSIGPDWKTGPTGPDRTYFGPVLGPRFWTNSVFGPVDLVRPLDHKFFVKFCFPTTTNPSPSELFHRYVFAFVSFGSLIDCYGNKTYLTGVLRE</sequence>
<dbReference type="AlphaFoldDB" id="A0A699H4Q3"/>
<accession>A0A699H4Q3</accession>